<dbReference type="HOGENOM" id="CLU_2250098_0_0_1"/>
<dbReference type="EMBL" id="AFBI03000035">
    <property type="protein sequence ID" value="EJW03549.1"/>
    <property type="molecule type" value="Genomic_DNA"/>
</dbReference>
<keyword evidence="3" id="KW-1185">Reference proteome</keyword>
<organism evidence="2 3">
    <name type="scientific">Edhazardia aedis (strain USNM 41457)</name>
    <name type="common">Microsporidian parasite</name>
    <dbReference type="NCBI Taxonomy" id="1003232"/>
    <lineage>
        <taxon>Eukaryota</taxon>
        <taxon>Fungi</taxon>
        <taxon>Fungi incertae sedis</taxon>
        <taxon>Microsporidia</taxon>
        <taxon>Edhazardia</taxon>
    </lineage>
</organism>
<feature type="compositionally biased region" description="Basic residues" evidence="1">
    <location>
        <begin position="10"/>
        <end position="19"/>
    </location>
</feature>
<accession>J9D7T7</accession>
<evidence type="ECO:0000313" key="3">
    <source>
        <dbReference type="Proteomes" id="UP000003163"/>
    </source>
</evidence>
<feature type="compositionally biased region" description="Basic residues" evidence="1">
    <location>
        <begin position="48"/>
        <end position="58"/>
    </location>
</feature>
<reference evidence="2 3" key="1">
    <citation type="submission" date="2011-08" db="EMBL/GenBank/DDBJ databases">
        <authorList>
            <person name="Liu Z.J."/>
            <person name="Shi F.L."/>
            <person name="Lu J.Q."/>
            <person name="Li M."/>
            <person name="Wang Z.L."/>
        </authorList>
    </citation>
    <scope>NUCLEOTIDE SEQUENCE [LARGE SCALE GENOMIC DNA]</scope>
    <source>
        <strain evidence="2 3">USNM 41457</strain>
    </source>
</reference>
<reference evidence="3" key="2">
    <citation type="submission" date="2015-07" db="EMBL/GenBank/DDBJ databases">
        <title>Contrasting host-pathogen interactions and genome evolution in two generalist and specialist microsporidian pathogens of mosquitoes.</title>
        <authorList>
            <consortium name="The Broad Institute Genomics Platform"/>
            <consortium name="The Broad Institute Genome Sequencing Center for Infectious Disease"/>
            <person name="Cuomo C.A."/>
            <person name="Sanscrainte N.D."/>
            <person name="Goldberg J.M."/>
            <person name="Heiman D."/>
            <person name="Young S."/>
            <person name="Zeng Q."/>
            <person name="Becnel J.J."/>
            <person name="Birren B.W."/>
        </authorList>
    </citation>
    <scope>NUCLEOTIDE SEQUENCE [LARGE SCALE GENOMIC DNA]</scope>
    <source>
        <strain evidence="3">USNM 41457</strain>
    </source>
</reference>
<dbReference type="AlphaFoldDB" id="J9D7T7"/>
<protein>
    <submittedName>
        <fullName evidence="2">Uncharacterized protein</fullName>
    </submittedName>
</protein>
<evidence type="ECO:0000256" key="1">
    <source>
        <dbReference type="SAM" id="MobiDB-lite"/>
    </source>
</evidence>
<evidence type="ECO:0000313" key="2">
    <source>
        <dbReference type="EMBL" id="EJW03549.1"/>
    </source>
</evidence>
<name>J9D7T7_EDHAE</name>
<dbReference type="Proteomes" id="UP000003163">
    <property type="component" value="Unassembled WGS sequence"/>
</dbReference>
<gene>
    <name evidence="2" type="ORF">EDEG_02133</name>
</gene>
<proteinExistence type="predicted"/>
<sequence>MMPYMSSTRSRTKTISRKVKNVENKTKAKYGQVDTEQLKNTPIEKNTTKKRRLGRRSKKRVNENNFLVSEYDSYDKDALNTKVKTQINSLYDDINKNNDENKKM</sequence>
<dbReference type="InParanoid" id="J9D7T7"/>
<dbReference type="VEuPathDB" id="MicrosporidiaDB:EDEG_02133"/>
<comment type="caution">
    <text evidence="2">The sequence shown here is derived from an EMBL/GenBank/DDBJ whole genome shotgun (WGS) entry which is preliminary data.</text>
</comment>
<feature type="compositionally biased region" description="Polar residues" evidence="1">
    <location>
        <begin position="34"/>
        <end position="45"/>
    </location>
</feature>
<feature type="region of interest" description="Disordered" evidence="1">
    <location>
        <begin position="1"/>
        <end position="58"/>
    </location>
</feature>